<reference evidence="2" key="1">
    <citation type="submission" date="2021-06" db="EMBL/GenBank/DDBJ databases">
        <title>New haloarchaea isolates fom saline soil.</title>
        <authorList>
            <person name="Duran-Viseras A."/>
            <person name="Sanchez-Porro C.S."/>
            <person name="Ventosa A."/>
        </authorList>
    </citation>
    <scope>NUCLEOTIDE SEQUENCE</scope>
    <source>
        <strain evidence="2">JCM 18369</strain>
    </source>
</reference>
<accession>A0AA41G239</accession>
<feature type="transmembrane region" description="Helical" evidence="1">
    <location>
        <begin position="12"/>
        <end position="32"/>
    </location>
</feature>
<sequence length="187" mass="20219">MERLLRTDSVNARLSWLLLAFLAVASVSGIAAGELLPWLLVAVVLGLALVPALAYRDLGAMLPWPLLLLASLPVLGTVFARPWLSSGLVTYVAVATIALVVALELHLFTPVLMTPRFAVLFVVVTTMGVAGVWAVGRWLADLYLGTQLLLDPTLTDAEIESRLMWEFVYSATAGAVAGLVFEWGFRR</sequence>
<keyword evidence="1" id="KW-0472">Membrane</keyword>
<keyword evidence="1" id="KW-1133">Transmembrane helix</keyword>
<feature type="transmembrane region" description="Helical" evidence="1">
    <location>
        <begin position="62"/>
        <end position="80"/>
    </location>
</feature>
<protein>
    <recommendedName>
        <fullName evidence="4">Transmembrane protein</fullName>
    </recommendedName>
</protein>
<organism evidence="2 3">
    <name type="scientific">Haloarcula salina</name>
    <dbReference type="NCBI Taxonomy" id="1429914"/>
    <lineage>
        <taxon>Archaea</taxon>
        <taxon>Methanobacteriati</taxon>
        <taxon>Methanobacteriota</taxon>
        <taxon>Stenosarchaea group</taxon>
        <taxon>Halobacteria</taxon>
        <taxon>Halobacteriales</taxon>
        <taxon>Haloarculaceae</taxon>
        <taxon>Haloarcula</taxon>
    </lineage>
</organism>
<feature type="transmembrane region" description="Helical" evidence="1">
    <location>
        <begin position="38"/>
        <end position="55"/>
    </location>
</feature>
<feature type="transmembrane region" description="Helical" evidence="1">
    <location>
        <begin position="167"/>
        <end position="185"/>
    </location>
</feature>
<proteinExistence type="predicted"/>
<evidence type="ECO:0008006" key="4">
    <source>
        <dbReference type="Google" id="ProtNLM"/>
    </source>
</evidence>
<gene>
    <name evidence="2" type="ORF">KTS37_13685</name>
</gene>
<keyword evidence="3" id="KW-1185">Reference proteome</keyword>
<dbReference type="EMBL" id="JAHQXE010000004">
    <property type="protein sequence ID" value="MBV0902841.1"/>
    <property type="molecule type" value="Genomic_DNA"/>
</dbReference>
<comment type="caution">
    <text evidence="2">The sequence shown here is derived from an EMBL/GenBank/DDBJ whole genome shotgun (WGS) entry which is preliminary data.</text>
</comment>
<evidence type="ECO:0000313" key="3">
    <source>
        <dbReference type="Proteomes" id="UP001166304"/>
    </source>
</evidence>
<dbReference type="AlphaFoldDB" id="A0AA41G239"/>
<evidence type="ECO:0000256" key="1">
    <source>
        <dbReference type="SAM" id="Phobius"/>
    </source>
</evidence>
<keyword evidence="1" id="KW-0812">Transmembrane</keyword>
<dbReference type="Proteomes" id="UP001166304">
    <property type="component" value="Unassembled WGS sequence"/>
</dbReference>
<evidence type="ECO:0000313" key="2">
    <source>
        <dbReference type="EMBL" id="MBV0902841.1"/>
    </source>
</evidence>
<feature type="transmembrane region" description="Helical" evidence="1">
    <location>
        <begin position="86"/>
        <end position="105"/>
    </location>
</feature>
<feature type="transmembrane region" description="Helical" evidence="1">
    <location>
        <begin position="117"/>
        <end position="140"/>
    </location>
</feature>
<name>A0AA41G239_9EURY</name>